<sequence>MTAEKNDILKAEISVRNAGLVLINAYISILFERLGLTHNHKFSSAESQLEAVHYLQYIVTGQEQTEESFLPLNKLLCGIPLAETVMEGINISAQNRQLIEGLIKAAIGYWPAIGSSSIDGFRGNWLVRDGLLTEKHDRWELTVEKHPYDLLIHRSPFSFSIIKHPWMDKLLHVNWPY</sequence>
<dbReference type="RefSeq" id="WP_187594479.1">
    <property type="nucleotide sequence ID" value="NZ_CP060723.1"/>
</dbReference>
<protein>
    <submittedName>
        <fullName evidence="1">Uncharacterized protein</fullName>
    </submittedName>
</protein>
<organism evidence="1 2">
    <name type="scientific">Pedobacter roseus</name>
    <dbReference type="NCBI Taxonomy" id="336820"/>
    <lineage>
        <taxon>Bacteria</taxon>
        <taxon>Pseudomonadati</taxon>
        <taxon>Bacteroidota</taxon>
        <taxon>Sphingobacteriia</taxon>
        <taxon>Sphingobacteriales</taxon>
        <taxon>Sphingobacteriaceae</taxon>
        <taxon>Pedobacter</taxon>
    </lineage>
</organism>
<keyword evidence="2" id="KW-1185">Reference proteome</keyword>
<dbReference type="Proteomes" id="UP000515806">
    <property type="component" value="Chromosome"/>
</dbReference>
<dbReference type="InterPro" id="IPR045538">
    <property type="entry name" value="CIS_TMP"/>
</dbReference>
<dbReference type="EMBL" id="CP060723">
    <property type="protein sequence ID" value="QNN44025.1"/>
    <property type="molecule type" value="Genomic_DNA"/>
</dbReference>
<gene>
    <name evidence="1" type="ORF">H9L23_08100</name>
</gene>
<reference evidence="1 2" key="1">
    <citation type="submission" date="2020-08" db="EMBL/GenBank/DDBJ databases">
        <title>Genome sequence of Pedobacter roseus KACC 11594T.</title>
        <authorList>
            <person name="Hyun D.-W."/>
            <person name="Bae J.-W."/>
        </authorList>
    </citation>
    <scope>NUCLEOTIDE SEQUENCE [LARGE SCALE GENOMIC DNA]</scope>
    <source>
        <strain evidence="1 2">KACC 11594</strain>
    </source>
</reference>
<name>A0A7G9QL00_9SPHI</name>
<evidence type="ECO:0000313" key="1">
    <source>
        <dbReference type="EMBL" id="QNN44025.1"/>
    </source>
</evidence>
<dbReference type="KEGG" id="proe:H9L23_08100"/>
<evidence type="ECO:0000313" key="2">
    <source>
        <dbReference type="Proteomes" id="UP000515806"/>
    </source>
</evidence>
<accession>A0A7G9QL00</accession>
<dbReference type="Pfam" id="PF19268">
    <property type="entry name" value="CIS_TMP"/>
    <property type="match status" value="1"/>
</dbReference>
<proteinExistence type="predicted"/>
<dbReference type="AlphaFoldDB" id="A0A7G9QL00"/>